<sequence length="144" mass="17001">MNKNDVYEQFELLQNNKVRCIQCGTELSNIVGNLKRHLGTKHKKTHIGKIINDVKVKKMEKQSTAFEKEFDQLIVRLGALPSFPLYLIETPVFKELIHFLNKDVTLKSRKTIMRKTDELYDTLFQKFINELREEDSLFHISLDF</sequence>
<protein>
    <submittedName>
        <fullName evidence="6">BED-type domain-containing protein</fullName>
    </submittedName>
</protein>
<dbReference type="Proteomes" id="UP000038045">
    <property type="component" value="Unplaced"/>
</dbReference>
<keyword evidence="3" id="KW-0862">Zinc</keyword>
<evidence type="ECO:0000313" key="5">
    <source>
        <dbReference type="Proteomes" id="UP000038045"/>
    </source>
</evidence>
<feature type="domain" description="BED-type" evidence="4">
    <location>
        <begin position="10"/>
        <end position="43"/>
    </location>
</feature>
<evidence type="ECO:0000259" key="4">
    <source>
        <dbReference type="Pfam" id="PF02892"/>
    </source>
</evidence>
<dbReference type="Pfam" id="PF02892">
    <property type="entry name" value="zf-BED"/>
    <property type="match status" value="1"/>
</dbReference>
<reference evidence="6" key="1">
    <citation type="submission" date="2017-02" db="UniProtKB">
        <authorList>
            <consortium name="WormBaseParasite"/>
        </authorList>
    </citation>
    <scope>IDENTIFICATION</scope>
</reference>
<evidence type="ECO:0000313" key="6">
    <source>
        <dbReference type="WBParaSite" id="PTRK_0000245000.1"/>
    </source>
</evidence>
<keyword evidence="5" id="KW-1185">Reference proteome</keyword>
<dbReference type="InterPro" id="IPR003656">
    <property type="entry name" value="Znf_BED"/>
</dbReference>
<organism evidence="5 6">
    <name type="scientific">Parastrongyloides trichosuri</name>
    <name type="common">Possum-specific nematode worm</name>
    <dbReference type="NCBI Taxonomy" id="131310"/>
    <lineage>
        <taxon>Eukaryota</taxon>
        <taxon>Metazoa</taxon>
        <taxon>Ecdysozoa</taxon>
        <taxon>Nematoda</taxon>
        <taxon>Chromadorea</taxon>
        <taxon>Rhabditida</taxon>
        <taxon>Tylenchina</taxon>
        <taxon>Panagrolaimomorpha</taxon>
        <taxon>Strongyloidoidea</taxon>
        <taxon>Strongyloididae</taxon>
        <taxon>Parastrongyloides</taxon>
    </lineage>
</organism>
<keyword evidence="1" id="KW-0479">Metal-binding</keyword>
<dbReference type="AlphaFoldDB" id="A0A0N4Z5Q8"/>
<evidence type="ECO:0000256" key="1">
    <source>
        <dbReference type="ARBA" id="ARBA00022723"/>
    </source>
</evidence>
<evidence type="ECO:0000256" key="2">
    <source>
        <dbReference type="ARBA" id="ARBA00022771"/>
    </source>
</evidence>
<keyword evidence="2" id="KW-0863">Zinc-finger</keyword>
<dbReference type="WBParaSite" id="PTRK_0000245000.1">
    <property type="protein sequence ID" value="PTRK_0000245000.1"/>
    <property type="gene ID" value="PTRK_0000245000"/>
</dbReference>
<proteinExistence type="predicted"/>
<accession>A0A0N4Z5Q8</accession>
<dbReference type="GO" id="GO:0003677">
    <property type="term" value="F:DNA binding"/>
    <property type="evidence" value="ECO:0007669"/>
    <property type="project" value="InterPro"/>
</dbReference>
<evidence type="ECO:0000256" key="3">
    <source>
        <dbReference type="ARBA" id="ARBA00022833"/>
    </source>
</evidence>
<name>A0A0N4Z5Q8_PARTI</name>
<dbReference type="GO" id="GO:0008270">
    <property type="term" value="F:zinc ion binding"/>
    <property type="evidence" value="ECO:0007669"/>
    <property type="project" value="UniProtKB-KW"/>
</dbReference>